<protein>
    <submittedName>
        <fullName evidence="2">Eukaryotic translation initiation factor 5</fullName>
    </submittedName>
</protein>
<evidence type="ECO:0000313" key="1">
    <source>
        <dbReference type="Proteomes" id="UP000887580"/>
    </source>
</evidence>
<reference evidence="2" key="1">
    <citation type="submission" date="2022-11" db="UniProtKB">
        <authorList>
            <consortium name="WormBaseParasite"/>
        </authorList>
    </citation>
    <scope>IDENTIFICATION</scope>
</reference>
<sequence length="246" mass="27497">MAFNVNRSAIDPYYRFKMPRLQAKVERKCNGIKTVIANLSDIAKALDRPPVYALKFLGPEVAASTKKLLNEAYRLELKSRAPFLMARLLFDTDILNQIGTYKTLLYHFLKDNPKGQRRFLGGIEELIEKNKNQLLSCSTNIIKKLYAENLVEKAVILEWGAKPSSKYINKSLAKEIISSCQPFLKRLQDGKEDASKGGPNDVVEVDERLLGITPGGQPNNDGIRGSVGNKAVEVEGDDDEINIDDI</sequence>
<dbReference type="Proteomes" id="UP000887580">
    <property type="component" value="Unplaced"/>
</dbReference>
<proteinExistence type="predicted"/>
<organism evidence="1 2">
    <name type="scientific">Panagrolaimus sp. PS1159</name>
    <dbReference type="NCBI Taxonomy" id="55785"/>
    <lineage>
        <taxon>Eukaryota</taxon>
        <taxon>Metazoa</taxon>
        <taxon>Ecdysozoa</taxon>
        <taxon>Nematoda</taxon>
        <taxon>Chromadorea</taxon>
        <taxon>Rhabditida</taxon>
        <taxon>Tylenchina</taxon>
        <taxon>Panagrolaimomorpha</taxon>
        <taxon>Panagrolaimoidea</taxon>
        <taxon>Panagrolaimidae</taxon>
        <taxon>Panagrolaimus</taxon>
    </lineage>
</organism>
<name>A0AC35GTE6_9BILA</name>
<accession>A0AC35GTE6</accession>
<evidence type="ECO:0000313" key="2">
    <source>
        <dbReference type="WBParaSite" id="PS1159_v2.g8318.t1"/>
    </source>
</evidence>
<dbReference type="WBParaSite" id="PS1159_v2.g8318.t1">
    <property type="protein sequence ID" value="PS1159_v2.g8318.t1"/>
    <property type="gene ID" value="PS1159_v2.g8318"/>
</dbReference>